<feature type="domain" description="GST C-terminal" evidence="8">
    <location>
        <begin position="331"/>
        <end position="467"/>
    </location>
</feature>
<dbReference type="CDD" id="cd03185">
    <property type="entry name" value="GST_C_Tau"/>
    <property type="match status" value="2"/>
</dbReference>
<dbReference type="GO" id="GO:0004364">
    <property type="term" value="F:glutathione transferase activity"/>
    <property type="evidence" value="ECO:0007669"/>
    <property type="project" value="UniProtKB-EC"/>
</dbReference>
<dbReference type="PANTHER" id="PTHR11260:SF673">
    <property type="entry name" value="GLUTATHIONE TRANSFERASE"/>
    <property type="match status" value="1"/>
</dbReference>
<name>A0A8J5ZFG1_9ROSI</name>
<dbReference type="Gene3D" id="3.40.30.10">
    <property type="entry name" value="Glutaredoxin"/>
    <property type="match status" value="2"/>
</dbReference>
<dbReference type="OrthoDB" id="4951845at2759"/>
<dbReference type="InterPro" id="IPR036282">
    <property type="entry name" value="Glutathione-S-Trfase_C_sf"/>
</dbReference>
<evidence type="ECO:0000256" key="3">
    <source>
        <dbReference type="ARBA" id="ARBA00022575"/>
    </source>
</evidence>
<proteinExistence type="inferred from homology"/>
<keyword evidence="3" id="KW-0216">Detoxification</keyword>
<evidence type="ECO:0000256" key="1">
    <source>
        <dbReference type="ARBA" id="ARBA00004514"/>
    </source>
</evidence>
<evidence type="ECO:0000256" key="6">
    <source>
        <dbReference type="ARBA" id="ARBA00047960"/>
    </source>
</evidence>
<dbReference type="FunFam" id="1.20.1050.10:FF:000016">
    <property type="entry name" value="Glutathione S-transferase U9"/>
    <property type="match status" value="2"/>
</dbReference>
<dbReference type="GO" id="GO:0009407">
    <property type="term" value="P:toxin catabolic process"/>
    <property type="evidence" value="ECO:0007669"/>
    <property type="project" value="UniProtKB-ARBA"/>
</dbReference>
<keyword evidence="10" id="KW-1185">Reference proteome</keyword>
<dbReference type="PANTHER" id="PTHR11260">
    <property type="entry name" value="GLUTATHIONE S-TRANSFERASE, GST, SUPERFAMILY, GST DOMAIN CONTAINING"/>
    <property type="match status" value="1"/>
</dbReference>
<evidence type="ECO:0000256" key="5">
    <source>
        <dbReference type="ARBA" id="ARBA00025743"/>
    </source>
</evidence>
<comment type="similarity">
    <text evidence="5">Belongs to the GST superfamily. Tau family.</text>
</comment>
<dbReference type="SFLD" id="SFLDG01152">
    <property type="entry name" value="Main.3:_Omega-_and_Tau-like"/>
    <property type="match status" value="2"/>
</dbReference>
<dbReference type="InterPro" id="IPR004045">
    <property type="entry name" value="Glutathione_S-Trfase_N"/>
</dbReference>
<evidence type="ECO:0000259" key="7">
    <source>
        <dbReference type="PROSITE" id="PS50404"/>
    </source>
</evidence>
<dbReference type="InterPro" id="IPR004046">
    <property type="entry name" value="GST_C"/>
</dbReference>
<dbReference type="Proteomes" id="UP000701853">
    <property type="component" value="Chromosome 2"/>
</dbReference>
<dbReference type="InterPro" id="IPR040079">
    <property type="entry name" value="Glutathione_S-Trfase"/>
</dbReference>
<sequence length="474" mass="52782">MAESNVMVLGTWASPFVLRVKIALRLKSVNYEYHEENLPESKSDLLLKSNPVYKKVPVLIHGHNPICESLIIVEYIDEVWTTSASSILPSDAYERAQSRFWAAYVEDKFSTALRRVLFRATEEDKRAAMAEVSEGIVLLEEAFVKLSKGKAFFGGENIGLVDIVFGSLLAWIEVIEKLSEMKLISEAKTPRLVQWADCFSAHEAVKDVSPAVDKLVEAGTSQQNIYIKTAQICGCERKGDMAESNVKVLGTWASPFVMRVKIALHLKSVRYEDVEEDLLAPKSELLLKSNPVYKKIPVFFHAHNPICESLIILQYIDEVWTTSASSILPSDPYERSQSRFWAAYVDDKFFPALRRLLIGATEEDKKAALAEVVEGTVVLEGAFGELSKGKAFFGGDNIGFVDIALGSLLGWIEVIGKQCETKLVSEAKTPRLVQWAECFSAHEAVKDVLPDVDKLADFGLKLRAKIFKALAPTN</sequence>
<accession>A0A8J5ZFG1</accession>
<evidence type="ECO:0000256" key="2">
    <source>
        <dbReference type="ARBA" id="ARBA00012452"/>
    </source>
</evidence>
<feature type="domain" description="GST N-terminal" evidence="7">
    <location>
        <begin position="244"/>
        <end position="324"/>
    </location>
</feature>
<feature type="domain" description="GST N-terminal" evidence="7">
    <location>
        <begin position="4"/>
        <end position="84"/>
    </location>
</feature>
<evidence type="ECO:0000313" key="9">
    <source>
        <dbReference type="EMBL" id="KAG8500670.1"/>
    </source>
</evidence>
<dbReference type="InterPro" id="IPR045074">
    <property type="entry name" value="GST_C_Tau"/>
</dbReference>
<dbReference type="SFLD" id="SFLDG00358">
    <property type="entry name" value="Main_(cytGST)"/>
    <property type="match status" value="2"/>
</dbReference>
<dbReference type="PROSITE" id="PS50405">
    <property type="entry name" value="GST_CTER"/>
    <property type="match status" value="2"/>
</dbReference>
<dbReference type="GO" id="GO:0006749">
    <property type="term" value="P:glutathione metabolic process"/>
    <property type="evidence" value="ECO:0007669"/>
    <property type="project" value="InterPro"/>
</dbReference>
<evidence type="ECO:0000256" key="4">
    <source>
        <dbReference type="ARBA" id="ARBA00022679"/>
    </source>
</evidence>
<reference evidence="9 10" key="1">
    <citation type="journal article" date="2021" name="bioRxiv">
        <title>The Gossypium anomalum genome as a resource for cotton improvement and evolutionary analysis of hybrid incompatibility.</title>
        <authorList>
            <person name="Grover C.E."/>
            <person name="Yuan D."/>
            <person name="Arick M.A."/>
            <person name="Miller E.R."/>
            <person name="Hu G."/>
            <person name="Peterson D.G."/>
            <person name="Wendel J.F."/>
            <person name="Udall J.A."/>
        </authorList>
    </citation>
    <scope>NUCLEOTIDE SEQUENCE [LARGE SCALE GENOMIC DNA]</scope>
    <source>
        <strain evidence="9">JFW-Udall</strain>
        <tissue evidence="9">Leaf</tissue>
    </source>
</reference>
<comment type="subcellular location">
    <subcellularLocation>
        <location evidence="1">Cytoplasm</location>
        <location evidence="1">Cytosol</location>
    </subcellularLocation>
</comment>
<dbReference type="Pfam" id="PF02798">
    <property type="entry name" value="GST_N"/>
    <property type="match status" value="2"/>
</dbReference>
<dbReference type="GO" id="GO:0005829">
    <property type="term" value="C:cytosol"/>
    <property type="evidence" value="ECO:0007669"/>
    <property type="project" value="UniProtKB-SubCell"/>
</dbReference>
<protein>
    <recommendedName>
        <fullName evidence="2">glutathione transferase</fullName>
        <ecNumber evidence="2">2.5.1.18</ecNumber>
    </recommendedName>
</protein>
<dbReference type="InterPro" id="IPR010987">
    <property type="entry name" value="Glutathione-S-Trfase_C-like"/>
</dbReference>
<gene>
    <name evidence="9" type="ORF">CXB51_002833</name>
</gene>
<dbReference type="Gene3D" id="1.20.1050.10">
    <property type="match status" value="2"/>
</dbReference>
<dbReference type="SUPFAM" id="SSF47616">
    <property type="entry name" value="GST C-terminal domain-like"/>
    <property type="match status" value="2"/>
</dbReference>
<evidence type="ECO:0000313" key="10">
    <source>
        <dbReference type="Proteomes" id="UP000701853"/>
    </source>
</evidence>
<comment type="catalytic activity">
    <reaction evidence="6">
        <text>RX + glutathione = an S-substituted glutathione + a halide anion + H(+)</text>
        <dbReference type="Rhea" id="RHEA:16437"/>
        <dbReference type="ChEBI" id="CHEBI:15378"/>
        <dbReference type="ChEBI" id="CHEBI:16042"/>
        <dbReference type="ChEBI" id="CHEBI:17792"/>
        <dbReference type="ChEBI" id="CHEBI:57925"/>
        <dbReference type="ChEBI" id="CHEBI:90779"/>
        <dbReference type="EC" id="2.5.1.18"/>
    </reaction>
</comment>
<dbReference type="SUPFAM" id="SSF52833">
    <property type="entry name" value="Thioredoxin-like"/>
    <property type="match status" value="2"/>
</dbReference>
<dbReference type="InterPro" id="IPR036249">
    <property type="entry name" value="Thioredoxin-like_sf"/>
</dbReference>
<organism evidence="9 10">
    <name type="scientific">Gossypium anomalum</name>
    <dbReference type="NCBI Taxonomy" id="47600"/>
    <lineage>
        <taxon>Eukaryota</taxon>
        <taxon>Viridiplantae</taxon>
        <taxon>Streptophyta</taxon>
        <taxon>Embryophyta</taxon>
        <taxon>Tracheophyta</taxon>
        <taxon>Spermatophyta</taxon>
        <taxon>Magnoliopsida</taxon>
        <taxon>eudicotyledons</taxon>
        <taxon>Gunneridae</taxon>
        <taxon>Pentapetalae</taxon>
        <taxon>rosids</taxon>
        <taxon>malvids</taxon>
        <taxon>Malvales</taxon>
        <taxon>Malvaceae</taxon>
        <taxon>Malvoideae</taxon>
        <taxon>Gossypium</taxon>
    </lineage>
</organism>
<dbReference type="EMBL" id="JAHUZN010000002">
    <property type="protein sequence ID" value="KAG8500670.1"/>
    <property type="molecule type" value="Genomic_DNA"/>
</dbReference>
<feature type="domain" description="GST C-terminal" evidence="8">
    <location>
        <begin position="91"/>
        <end position="222"/>
    </location>
</feature>
<keyword evidence="4" id="KW-0808">Transferase</keyword>
<dbReference type="EC" id="2.5.1.18" evidence="2"/>
<dbReference type="FunFam" id="3.40.30.10:FF:000044">
    <property type="entry name" value="Glutathione S-transferase GSTU6"/>
    <property type="match status" value="2"/>
</dbReference>
<dbReference type="PROSITE" id="PS50404">
    <property type="entry name" value="GST_NTER"/>
    <property type="match status" value="2"/>
</dbReference>
<dbReference type="CDD" id="cd03058">
    <property type="entry name" value="GST_N_Tau"/>
    <property type="match status" value="2"/>
</dbReference>
<comment type="caution">
    <text evidence="9">The sequence shown here is derived from an EMBL/GenBank/DDBJ whole genome shotgun (WGS) entry which is preliminary data.</text>
</comment>
<dbReference type="SFLD" id="SFLDS00019">
    <property type="entry name" value="Glutathione_Transferase_(cytos"/>
    <property type="match status" value="2"/>
</dbReference>
<dbReference type="Pfam" id="PF00043">
    <property type="entry name" value="GST_C"/>
    <property type="match status" value="2"/>
</dbReference>
<dbReference type="AlphaFoldDB" id="A0A8J5ZFG1"/>
<dbReference type="InterPro" id="IPR045073">
    <property type="entry name" value="Omega/Tau-like"/>
</dbReference>
<evidence type="ECO:0000259" key="8">
    <source>
        <dbReference type="PROSITE" id="PS50405"/>
    </source>
</evidence>